<reference evidence="2 3" key="1">
    <citation type="journal article" date="2015" name="Genome Announc.">
        <title>Complete Genome Sequence of Sedimenticola thiotaurini Strain SIP-G1, a Polyphosphate- and Polyhydroxyalkanoate-Accumulating Sulfur-Oxidizing Gammaproteobacterium Isolated from Salt Marsh Sediments.</title>
        <authorList>
            <person name="Flood B.E."/>
            <person name="Jones D.S."/>
            <person name="Bailey J.V."/>
        </authorList>
    </citation>
    <scope>NUCLEOTIDE SEQUENCE [LARGE SCALE GENOMIC DNA]</scope>
    <source>
        <strain evidence="2 3">SIP-G1</strain>
    </source>
</reference>
<keyword evidence="3" id="KW-1185">Reference proteome</keyword>
<feature type="chain" id="PRO_5002517485" description="Blue (type 1) copper domain-containing protein" evidence="1">
    <location>
        <begin position="23"/>
        <end position="152"/>
    </location>
</feature>
<dbReference type="KEGG" id="seds:AAY24_16405"/>
<feature type="signal peptide" evidence="1">
    <location>
        <begin position="1"/>
        <end position="22"/>
    </location>
</feature>
<evidence type="ECO:0000313" key="2">
    <source>
        <dbReference type="EMBL" id="AKH21669.1"/>
    </source>
</evidence>
<name>A0A0F7K2A4_9GAMM</name>
<proteinExistence type="predicted"/>
<gene>
    <name evidence="2" type="ORF">AAY24_16405</name>
</gene>
<evidence type="ECO:0000313" key="3">
    <source>
        <dbReference type="Proteomes" id="UP000034410"/>
    </source>
</evidence>
<dbReference type="OrthoDB" id="6264717at2"/>
<evidence type="ECO:0008006" key="4">
    <source>
        <dbReference type="Google" id="ProtNLM"/>
    </source>
</evidence>
<dbReference type="RefSeq" id="WP_046860590.1">
    <property type="nucleotide sequence ID" value="NZ_CP011412.1"/>
</dbReference>
<sequence>MRQLLTTGWAILALATTAPAGAEPRVIELTQVPCQILQSEQGIDHGFTSHSISDCQAINQQTGEQRLATAKTLTLKAGHYLFRVSNKNVPYELGFWLRGAGLIERARLPSISGAGLTTGVTQDYPITLKPGEYVYSCPLNPTLDYRLVVTDG</sequence>
<evidence type="ECO:0000256" key="1">
    <source>
        <dbReference type="SAM" id="SignalP"/>
    </source>
</evidence>
<dbReference type="EMBL" id="CP011412">
    <property type="protein sequence ID" value="AKH21669.1"/>
    <property type="molecule type" value="Genomic_DNA"/>
</dbReference>
<dbReference type="Proteomes" id="UP000034410">
    <property type="component" value="Chromosome"/>
</dbReference>
<keyword evidence="1" id="KW-0732">Signal</keyword>
<organism evidence="2 3">
    <name type="scientific">Sedimenticola thiotaurini</name>
    <dbReference type="NCBI Taxonomy" id="1543721"/>
    <lineage>
        <taxon>Bacteria</taxon>
        <taxon>Pseudomonadati</taxon>
        <taxon>Pseudomonadota</taxon>
        <taxon>Gammaproteobacteria</taxon>
        <taxon>Chromatiales</taxon>
        <taxon>Sedimenticolaceae</taxon>
        <taxon>Sedimenticola</taxon>
    </lineage>
</organism>
<accession>A0A0F7K2A4</accession>
<protein>
    <recommendedName>
        <fullName evidence="4">Blue (type 1) copper domain-containing protein</fullName>
    </recommendedName>
</protein>
<dbReference type="AlphaFoldDB" id="A0A0F7K2A4"/>